<organism evidence="1 2">
    <name type="scientific">Listeria grandensis</name>
    <dbReference type="NCBI Taxonomy" id="1494963"/>
    <lineage>
        <taxon>Bacteria</taxon>
        <taxon>Bacillati</taxon>
        <taxon>Bacillota</taxon>
        <taxon>Bacilli</taxon>
        <taxon>Bacillales</taxon>
        <taxon>Listeriaceae</taxon>
        <taxon>Listeria</taxon>
    </lineage>
</organism>
<name>A0A7X0Y6T1_9LIST</name>
<protein>
    <submittedName>
        <fullName evidence="1">Uncharacterized protein</fullName>
    </submittedName>
</protein>
<dbReference type="Proteomes" id="UP000535908">
    <property type="component" value="Unassembled WGS sequence"/>
</dbReference>
<proteinExistence type="predicted"/>
<dbReference type="AlphaFoldDB" id="A0A7X0Y6T1"/>
<evidence type="ECO:0000313" key="2">
    <source>
        <dbReference type="Proteomes" id="UP000535908"/>
    </source>
</evidence>
<dbReference type="EMBL" id="JAARWN010000029">
    <property type="protein sequence ID" value="MBC1937903.1"/>
    <property type="molecule type" value="Genomic_DNA"/>
</dbReference>
<reference evidence="1 2" key="1">
    <citation type="submission" date="2020-03" db="EMBL/GenBank/DDBJ databases">
        <title>Soil Listeria distribution.</title>
        <authorList>
            <person name="Liao J."/>
            <person name="Wiedmann M."/>
        </authorList>
    </citation>
    <scope>NUCLEOTIDE SEQUENCE [LARGE SCALE GENOMIC DNA]</scope>
    <source>
        <strain evidence="1 2">FSL L7-0741</strain>
    </source>
</reference>
<gene>
    <name evidence="1" type="ORF">HCA69_16190</name>
</gene>
<evidence type="ECO:0000313" key="1">
    <source>
        <dbReference type="EMBL" id="MBC1937903.1"/>
    </source>
</evidence>
<sequence>MDNYEYFSVGNVTSWTTKGKGIFPTKAELDKGLYRFHTDGKGVEFANDPTPLYENTFKAGTTWTLRGQKKYIVRILAIYASGDGPTGRMGLYWIKNCYSKGSRVGGLYV</sequence>
<dbReference type="RefSeq" id="WP_185528049.1">
    <property type="nucleotide sequence ID" value="NZ_JAARWN010000029.1"/>
</dbReference>
<comment type="caution">
    <text evidence="1">The sequence shown here is derived from an EMBL/GenBank/DDBJ whole genome shotgun (WGS) entry which is preliminary data.</text>
</comment>
<accession>A0A7X0Y6T1</accession>